<organism evidence="1 2">
    <name type="scientific">Linum trigynum</name>
    <dbReference type="NCBI Taxonomy" id="586398"/>
    <lineage>
        <taxon>Eukaryota</taxon>
        <taxon>Viridiplantae</taxon>
        <taxon>Streptophyta</taxon>
        <taxon>Embryophyta</taxon>
        <taxon>Tracheophyta</taxon>
        <taxon>Spermatophyta</taxon>
        <taxon>Magnoliopsida</taxon>
        <taxon>eudicotyledons</taxon>
        <taxon>Gunneridae</taxon>
        <taxon>Pentapetalae</taxon>
        <taxon>rosids</taxon>
        <taxon>fabids</taxon>
        <taxon>Malpighiales</taxon>
        <taxon>Linaceae</taxon>
        <taxon>Linum</taxon>
    </lineage>
</organism>
<name>A0AAV2FGB2_9ROSI</name>
<dbReference type="InterPro" id="IPR021899">
    <property type="entry name" value="DUF3511"/>
</dbReference>
<dbReference type="Pfam" id="PF12023">
    <property type="entry name" value="DUF3511"/>
    <property type="match status" value="1"/>
</dbReference>
<protein>
    <submittedName>
        <fullName evidence="1">Uncharacterized protein</fullName>
    </submittedName>
</protein>
<sequence length="130" mass="14709">MHTLGETTRREMEDFRAANDRMYNNAGEWNYDEPTNNVGLAVFSHDVAKLEPPPGRANKLIVASTGSPLPIVVSSAAARNYRQAYKKARARSEAEAKRQKRVVKYRSYATESRVRASVNSGLRWLKNLVR</sequence>
<proteinExistence type="predicted"/>
<gene>
    <name evidence="1" type="ORF">LTRI10_LOCUS37656</name>
</gene>
<dbReference type="EMBL" id="OZ034819">
    <property type="protein sequence ID" value="CAL1397349.1"/>
    <property type="molecule type" value="Genomic_DNA"/>
</dbReference>
<keyword evidence="2" id="KW-1185">Reference proteome</keyword>
<evidence type="ECO:0000313" key="1">
    <source>
        <dbReference type="EMBL" id="CAL1397349.1"/>
    </source>
</evidence>
<reference evidence="1 2" key="1">
    <citation type="submission" date="2024-04" db="EMBL/GenBank/DDBJ databases">
        <authorList>
            <person name="Fracassetti M."/>
        </authorList>
    </citation>
    <scope>NUCLEOTIDE SEQUENCE [LARGE SCALE GENOMIC DNA]</scope>
</reference>
<dbReference type="AlphaFoldDB" id="A0AAV2FGB2"/>
<dbReference type="Proteomes" id="UP001497516">
    <property type="component" value="Chromosome 6"/>
</dbReference>
<accession>A0AAV2FGB2</accession>
<evidence type="ECO:0000313" key="2">
    <source>
        <dbReference type="Proteomes" id="UP001497516"/>
    </source>
</evidence>